<comment type="similarity">
    <text evidence="1">Belongs to the ATP-dependent AMP-binding enzyme family.</text>
</comment>
<name>A0A4P9XLK2_9FUNG</name>
<sequence>MCVPTFPAADYPQLYEWSCAHIADFWAAVWDYTRVIASVPYTTVVDEAAPMDSIPEWFAGARLNFAENLLAHGVDQDVAIIATGELQPRRAITYRELRESVRRMAAAFRAAGVGVNDRVAGYIPNCAEAIIAMLAATSLGAI</sequence>
<dbReference type="Proteomes" id="UP000271241">
    <property type="component" value="Unassembled WGS sequence"/>
</dbReference>
<evidence type="ECO:0000259" key="2">
    <source>
        <dbReference type="Pfam" id="PF00501"/>
    </source>
</evidence>
<feature type="non-terminal residue" evidence="4">
    <location>
        <position position="142"/>
    </location>
</feature>
<evidence type="ECO:0000256" key="1">
    <source>
        <dbReference type="ARBA" id="ARBA00006432"/>
    </source>
</evidence>
<dbReference type="InterPro" id="IPR000873">
    <property type="entry name" value="AMP-dep_synth/lig_dom"/>
</dbReference>
<dbReference type="PANTHER" id="PTHR42921:SF1">
    <property type="entry name" value="ACETOACETYL-COA SYNTHETASE"/>
    <property type="match status" value="1"/>
</dbReference>
<evidence type="ECO:0000313" key="4">
    <source>
        <dbReference type="EMBL" id="RKP06150.1"/>
    </source>
</evidence>
<dbReference type="Pfam" id="PF00501">
    <property type="entry name" value="AMP-binding"/>
    <property type="match status" value="1"/>
</dbReference>
<feature type="domain" description="AMP-dependent synthetase/ligase" evidence="2">
    <location>
        <begin position="78"/>
        <end position="142"/>
    </location>
</feature>
<dbReference type="EMBL" id="KZ992942">
    <property type="protein sequence ID" value="RKP06150.1"/>
    <property type="molecule type" value="Genomic_DNA"/>
</dbReference>
<gene>
    <name evidence="4" type="ORF">THASP1DRAFT_18839</name>
</gene>
<keyword evidence="5" id="KW-1185">Reference proteome</keyword>
<organism evidence="4 5">
    <name type="scientific">Thamnocephalis sphaerospora</name>
    <dbReference type="NCBI Taxonomy" id="78915"/>
    <lineage>
        <taxon>Eukaryota</taxon>
        <taxon>Fungi</taxon>
        <taxon>Fungi incertae sedis</taxon>
        <taxon>Zoopagomycota</taxon>
        <taxon>Zoopagomycotina</taxon>
        <taxon>Zoopagomycetes</taxon>
        <taxon>Zoopagales</taxon>
        <taxon>Sigmoideomycetaceae</taxon>
        <taxon>Thamnocephalis</taxon>
    </lineage>
</organism>
<dbReference type="Pfam" id="PF16177">
    <property type="entry name" value="ACAS_N"/>
    <property type="match status" value="1"/>
</dbReference>
<feature type="domain" description="Acetyl-coenzyme A synthetase N-terminal" evidence="3">
    <location>
        <begin position="11"/>
        <end position="68"/>
    </location>
</feature>
<dbReference type="InterPro" id="IPR032387">
    <property type="entry name" value="ACAS_N"/>
</dbReference>
<dbReference type="GO" id="GO:0030729">
    <property type="term" value="F:acetoacetate-CoA ligase activity"/>
    <property type="evidence" value="ECO:0007669"/>
    <property type="project" value="TreeGrafter"/>
</dbReference>
<dbReference type="SUPFAM" id="SSF56801">
    <property type="entry name" value="Acetyl-CoA synthetase-like"/>
    <property type="match status" value="1"/>
</dbReference>
<dbReference type="PANTHER" id="PTHR42921">
    <property type="entry name" value="ACETOACETYL-COA SYNTHETASE"/>
    <property type="match status" value="1"/>
</dbReference>
<proteinExistence type="inferred from homology"/>
<reference evidence="5" key="1">
    <citation type="journal article" date="2018" name="Nat. Microbiol.">
        <title>Leveraging single-cell genomics to expand the fungal tree of life.</title>
        <authorList>
            <person name="Ahrendt S.R."/>
            <person name="Quandt C.A."/>
            <person name="Ciobanu D."/>
            <person name="Clum A."/>
            <person name="Salamov A."/>
            <person name="Andreopoulos B."/>
            <person name="Cheng J.F."/>
            <person name="Woyke T."/>
            <person name="Pelin A."/>
            <person name="Henrissat B."/>
            <person name="Reynolds N.K."/>
            <person name="Benny G.L."/>
            <person name="Smith M.E."/>
            <person name="James T.Y."/>
            <person name="Grigoriev I.V."/>
        </authorList>
    </citation>
    <scope>NUCLEOTIDE SEQUENCE [LARGE SCALE GENOMIC DNA]</scope>
    <source>
        <strain evidence="5">RSA 1356</strain>
    </source>
</reference>
<dbReference type="Gene3D" id="3.40.50.12780">
    <property type="entry name" value="N-terminal domain of ligase-like"/>
    <property type="match status" value="1"/>
</dbReference>
<evidence type="ECO:0000259" key="3">
    <source>
        <dbReference type="Pfam" id="PF16177"/>
    </source>
</evidence>
<evidence type="ECO:0008006" key="6">
    <source>
        <dbReference type="Google" id="ProtNLM"/>
    </source>
</evidence>
<dbReference type="STRING" id="78915.A0A4P9XLK2"/>
<accession>A0A4P9XLK2</accession>
<dbReference type="AlphaFoldDB" id="A0A4P9XLK2"/>
<dbReference type="InterPro" id="IPR042099">
    <property type="entry name" value="ANL_N_sf"/>
</dbReference>
<protein>
    <recommendedName>
        <fullName evidence="6">AMP-dependent synthetase/ligase domain-containing protein</fullName>
    </recommendedName>
</protein>
<evidence type="ECO:0000313" key="5">
    <source>
        <dbReference type="Proteomes" id="UP000271241"/>
    </source>
</evidence>
<dbReference type="OrthoDB" id="10253869at2759"/>